<dbReference type="AlphaFoldDB" id="A0A7V4XUS7"/>
<dbReference type="Pfam" id="PF05930">
    <property type="entry name" value="Phage_AlpA"/>
    <property type="match status" value="1"/>
</dbReference>
<comment type="caution">
    <text evidence="1">The sequence shown here is derived from an EMBL/GenBank/DDBJ whole genome shotgun (WGS) entry which is preliminary data.</text>
</comment>
<proteinExistence type="predicted"/>
<accession>A0A7V4XUS7</accession>
<name>A0A7V4XUS7_9BACT</name>
<protein>
    <submittedName>
        <fullName evidence="1">AlpA family phage regulatory protein</fullName>
    </submittedName>
</protein>
<reference evidence="1" key="1">
    <citation type="journal article" date="2020" name="mSystems">
        <title>Genome- and Community-Level Interaction Insights into Carbon Utilization and Element Cycling Functions of Hydrothermarchaeota in Hydrothermal Sediment.</title>
        <authorList>
            <person name="Zhou Z."/>
            <person name="Liu Y."/>
            <person name="Xu W."/>
            <person name="Pan J."/>
            <person name="Luo Z.H."/>
            <person name="Li M."/>
        </authorList>
    </citation>
    <scope>NUCLEOTIDE SEQUENCE [LARGE SCALE GENOMIC DNA]</scope>
    <source>
        <strain evidence="1">SpSt-855</strain>
    </source>
</reference>
<organism evidence="1">
    <name type="scientific">Acidobacterium capsulatum</name>
    <dbReference type="NCBI Taxonomy" id="33075"/>
    <lineage>
        <taxon>Bacteria</taxon>
        <taxon>Pseudomonadati</taxon>
        <taxon>Acidobacteriota</taxon>
        <taxon>Terriglobia</taxon>
        <taxon>Terriglobales</taxon>
        <taxon>Acidobacteriaceae</taxon>
        <taxon>Acidobacterium</taxon>
    </lineage>
</organism>
<sequence>MTHTILRLPAVKAATGLSRSTLYLRIANGVFPHPVSLGGRAVGWPSHEVASLNAARIAGRPDGEIRALVAELEAARLATK</sequence>
<dbReference type="InterPro" id="IPR010260">
    <property type="entry name" value="AlpA"/>
</dbReference>
<dbReference type="Gene3D" id="1.10.238.160">
    <property type="match status" value="1"/>
</dbReference>
<dbReference type="EMBL" id="DTKL01000080">
    <property type="protein sequence ID" value="HGY95558.1"/>
    <property type="molecule type" value="Genomic_DNA"/>
</dbReference>
<evidence type="ECO:0000313" key="1">
    <source>
        <dbReference type="EMBL" id="HGY95558.1"/>
    </source>
</evidence>
<gene>
    <name evidence="1" type="ORF">ENW50_12870</name>
</gene>